<dbReference type="Proteomes" id="UP000789572">
    <property type="component" value="Unassembled WGS sequence"/>
</dbReference>
<name>A0A9N9GGN3_9GLOM</name>
<organism evidence="1 2">
    <name type="scientific">Paraglomus occultum</name>
    <dbReference type="NCBI Taxonomy" id="144539"/>
    <lineage>
        <taxon>Eukaryota</taxon>
        <taxon>Fungi</taxon>
        <taxon>Fungi incertae sedis</taxon>
        <taxon>Mucoromycota</taxon>
        <taxon>Glomeromycotina</taxon>
        <taxon>Glomeromycetes</taxon>
        <taxon>Paraglomerales</taxon>
        <taxon>Paraglomeraceae</taxon>
        <taxon>Paraglomus</taxon>
    </lineage>
</organism>
<sequence length="59" mass="7099">KHHQELLLRDFDKNFEESEIVNSKYHNELATKNYLKTIVNALKSKQELDPVELREFKNI</sequence>
<accession>A0A9N9GGN3</accession>
<dbReference type="AlphaFoldDB" id="A0A9N9GGN3"/>
<feature type="non-terminal residue" evidence="1">
    <location>
        <position position="1"/>
    </location>
</feature>
<keyword evidence="2" id="KW-1185">Reference proteome</keyword>
<comment type="caution">
    <text evidence="1">The sequence shown here is derived from an EMBL/GenBank/DDBJ whole genome shotgun (WGS) entry which is preliminary data.</text>
</comment>
<reference evidence="1" key="1">
    <citation type="submission" date="2021-06" db="EMBL/GenBank/DDBJ databases">
        <authorList>
            <person name="Kallberg Y."/>
            <person name="Tangrot J."/>
            <person name="Rosling A."/>
        </authorList>
    </citation>
    <scope>NUCLEOTIDE SEQUENCE</scope>
    <source>
        <strain evidence="1">IA702</strain>
    </source>
</reference>
<dbReference type="EMBL" id="CAJVPJ010001823">
    <property type="protein sequence ID" value="CAG8604798.1"/>
    <property type="molecule type" value="Genomic_DNA"/>
</dbReference>
<evidence type="ECO:0000313" key="2">
    <source>
        <dbReference type="Proteomes" id="UP000789572"/>
    </source>
</evidence>
<protein>
    <submittedName>
        <fullName evidence="1">4589_t:CDS:1</fullName>
    </submittedName>
</protein>
<gene>
    <name evidence="1" type="ORF">POCULU_LOCUS7655</name>
</gene>
<proteinExistence type="predicted"/>
<evidence type="ECO:0000313" key="1">
    <source>
        <dbReference type="EMBL" id="CAG8604798.1"/>
    </source>
</evidence>